<evidence type="ECO:0000313" key="2">
    <source>
        <dbReference type="Proteomes" id="UP000886595"/>
    </source>
</evidence>
<sequence length="107" mass="12444">MDGFVPELRQGGWKRRRNRGRDRQLYWWLEGSGDGTRAHAPPVTKPTRLQIPFLFHQYEGPLKTEKKLNATSRNVIKKWEWTMRSEPTSVTYCVPCPSGSVLTIPFN</sequence>
<dbReference type="EMBL" id="JAAMPC010000017">
    <property type="protein sequence ID" value="KAG2249429.1"/>
    <property type="molecule type" value="Genomic_DNA"/>
</dbReference>
<name>A0A8X7PH07_BRACI</name>
<dbReference type="AlphaFoldDB" id="A0A8X7PH07"/>
<comment type="caution">
    <text evidence="1">The sequence shown here is derived from an EMBL/GenBank/DDBJ whole genome shotgun (WGS) entry which is preliminary data.</text>
</comment>
<evidence type="ECO:0000313" key="1">
    <source>
        <dbReference type="EMBL" id="KAG2249429.1"/>
    </source>
</evidence>
<dbReference type="Proteomes" id="UP000886595">
    <property type="component" value="Unassembled WGS sequence"/>
</dbReference>
<protein>
    <submittedName>
        <fullName evidence="1">Uncharacterized protein</fullName>
    </submittedName>
</protein>
<organism evidence="1 2">
    <name type="scientific">Brassica carinata</name>
    <name type="common">Ethiopian mustard</name>
    <name type="synonym">Abyssinian cabbage</name>
    <dbReference type="NCBI Taxonomy" id="52824"/>
    <lineage>
        <taxon>Eukaryota</taxon>
        <taxon>Viridiplantae</taxon>
        <taxon>Streptophyta</taxon>
        <taxon>Embryophyta</taxon>
        <taxon>Tracheophyta</taxon>
        <taxon>Spermatophyta</taxon>
        <taxon>Magnoliopsida</taxon>
        <taxon>eudicotyledons</taxon>
        <taxon>Gunneridae</taxon>
        <taxon>Pentapetalae</taxon>
        <taxon>rosids</taxon>
        <taxon>malvids</taxon>
        <taxon>Brassicales</taxon>
        <taxon>Brassicaceae</taxon>
        <taxon>Brassiceae</taxon>
        <taxon>Brassica</taxon>
    </lineage>
</organism>
<accession>A0A8X7PH07</accession>
<proteinExistence type="predicted"/>
<gene>
    <name evidence="1" type="ORF">Bca52824_089057</name>
</gene>
<keyword evidence="2" id="KW-1185">Reference proteome</keyword>
<reference evidence="1 2" key="1">
    <citation type="submission" date="2020-02" db="EMBL/GenBank/DDBJ databases">
        <authorList>
            <person name="Ma Q."/>
            <person name="Huang Y."/>
            <person name="Song X."/>
            <person name="Pei D."/>
        </authorList>
    </citation>
    <scope>NUCLEOTIDE SEQUENCE [LARGE SCALE GENOMIC DNA]</scope>
    <source>
        <strain evidence="1">Sxm20200214</strain>
        <tissue evidence="1">Leaf</tissue>
    </source>
</reference>